<proteinExistence type="predicted"/>
<comment type="caution">
    <text evidence="2">The sequence shown here is derived from an EMBL/GenBank/DDBJ whole genome shotgun (WGS) entry which is preliminary data.</text>
</comment>
<dbReference type="PANTHER" id="PTHR43061:SF1">
    <property type="entry name" value="GTP DIPHOSPHOKINASE RSH1, CHLOROPLASTIC-RELATED"/>
    <property type="match status" value="1"/>
</dbReference>
<dbReference type="Proteomes" id="UP000594638">
    <property type="component" value="Unassembled WGS sequence"/>
</dbReference>
<sequence>MPPRDSRSVPCIYLSLLRNVDAIRNYAWGATLLCHLHHNLREFNTARINVKHQTPMMPRGDESNLEEYFHNPSIGAYSRVANIIDEGPNQTPMMPGPGVESNIGSTDSRVANIFDEEPNQMPMMPGVESDIGAANIIDEGPNPETEAHESPIDQTRTEPFEASPNYAVDVEGKLFQGLASKSAFQRHKQWLQHAKTHSAQHRIMKILHPFHFLREQIALLATEITIDSVKEFVAEFDEDREMEEVVDRSKGAKHTWEKLLKNDMEISSGRMIGEDIFKVHKIPKVSGERNKHMKHII</sequence>
<dbReference type="Gramene" id="OE9A051358T1">
    <property type="protein sequence ID" value="OE9A051358C1"/>
    <property type="gene ID" value="OE9A051358"/>
</dbReference>
<name>A0A8S0SBX6_OLEEU</name>
<feature type="compositionally biased region" description="Basic and acidic residues" evidence="1">
    <location>
        <begin position="145"/>
        <end position="157"/>
    </location>
</feature>
<evidence type="ECO:0000313" key="3">
    <source>
        <dbReference type="Proteomes" id="UP000594638"/>
    </source>
</evidence>
<accession>A0A8S0SBX6</accession>
<dbReference type="PANTHER" id="PTHR43061">
    <property type="entry name" value="GTP DIPHOSPHOKINASE RSH1, CHLOROPLASTIC-RELATED"/>
    <property type="match status" value="1"/>
</dbReference>
<gene>
    <name evidence="2" type="ORF">OLEA9_A051358</name>
</gene>
<keyword evidence="3" id="KW-1185">Reference proteome</keyword>
<protein>
    <submittedName>
        <fullName evidence="2">GTP diphosphokinase RSH1, chloroplastic</fullName>
    </submittedName>
</protein>
<organism evidence="2 3">
    <name type="scientific">Olea europaea subsp. europaea</name>
    <dbReference type="NCBI Taxonomy" id="158383"/>
    <lineage>
        <taxon>Eukaryota</taxon>
        <taxon>Viridiplantae</taxon>
        <taxon>Streptophyta</taxon>
        <taxon>Embryophyta</taxon>
        <taxon>Tracheophyta</taxon>
        <taxon>Spermatophyta</taxon>
        <taxon>Magnoliopsida</taxon>
        <taxon>eudicotyledons</taxon>
        <taxon>Gunneridae</taxon>
        <taxon>Pentapetalae</taxon>
        <taxon>asterids</taxon>
        <taxon>lamiids</taxon>
        <taxon>Lamiales</taxon>
        <taxon>Oleaceae</taxon>
        <taxon>Oleeae</taxon>
        <taxon>Olea</taxon>
    </lineage>
</organism>
<reference evidence="2 3" key="1">
    <citation type="submission" date="2019-12" db="EMBL/GenBank/DDBJ databases">
        <authorList>
            <person name="Alioto T."/>
            <person name="Alioto T."/>
            <person name="Gomez Garrido J."/>
        </authorList>
    </citation>
    <scope>NUCLEOTIDE SEQUENCE [LARGE SCALE GENOMIC DNA]</scope>
</reference>
<feature type="region of interest" description="Disordered" evidence="1">
    <location>
        <begin position="138"/>
        <end position="157"/>
    </location>
</feature>
<dbReference type="AlphaFoldDB" id="A0A8S0SBX6"/>
<dbReference type="EMBL" id="CACTIH010004086">
    <property type="protein sequence ID" value="CAA2989340.1"/>
    <property type="molecule type" value="Genomic_DNA"/>
</dbReference>
<evidence type="ECO:0000256" key="1">
    <source>
        <dbReference type="SAM" id="MobiDB-lite"/>
    </source>
</evidence>
<evidence type="ECO:0000313" key="2">
    <source>
        <dbReference type="EMBL" id="CAA2989340.1"/>
    </source>
</evidence>